<dbReference type="EMBL" id="BSYO01000021">
    <property type="protein sequence ID" value="GMH19591.1"/>
    <property type="molecule type" value="Genomic_DNA"/>
</dbReference>
<sequence>MALSPSHCELTLHSSNGECRDKVPYGAGLLDSHPAPCQLDMLLHAADRAISCSRASLRRMKIGLGSLDGNGIWSCRGWTVSCLYERWTSPIGWVMHWGCEGLWSSLNLLMVLILGTVVVIDVAVLDYY</sequence>
<name>A0AAD3XXC7_NEPGR</name>
<keyword evidence="1" id="KW-0472">Membrane</keyword>
<protein>
    <submittedName>
        <fullName evidence="2">Uncharacterized protein</fullName>
    </submittedName>
</protein>
<evidence type="ECO:0000313" key="3">
    <source>
        <dbReference type="Proteomes" id="UP001279734"/>
    </source>
</evidence>
<comment type="caution">
    <text evidence="2">The sequence shown here is derived from an EMBL/GenBank/DDBJ whole genome shotgun (WGS) entry which is preliminary data.</text>
</comment>
<feature type="transmembrane region" description="Helical" evidence="1">
    <location>
        <begin position="102"/>
        <end position="125"/>
    </location>
</feature>
<dbReference type="Proteomes" id="UP001279734">
    <property type="component" value="Unassembled WGS sequence"/>
</dbReference>
<keyword evidence="1" id="KW-1133">Transmembrane helix</keyword>
<evidence type="ECO:0000313" key="2">
    <source>
        <dbReference type="EMBL" id="GMH19591.1"/>
    </source>
</evidence>
<proteinExistence type="predicted"/>
<accession>A0AAD3XXC7</accession>
<evidence type="ECO:0000256" key="1">
    <source>
        <dbReference type="SAM" id="Phobius"/>
    </source>
</evidence>
<keyword evidence="1" id="KW-0812">Transmembrane</keyword>
<keyword evidence="3" id="KW-1185">Reference proteome</keyword>
<organism evidence="2 3">
    <name type="scientific">Nepenthes gracilis</name>
    <name type="common">Slender pitcher plant</name>
    <dbReference type="NCBI Taxonomy" id="150966"/>
    <lineage>
        <taxon>Eukaryota</taxon>
        <taxon>Viridiplantae</taxon>
        <taxon>Streptophyta</taxon>
        <taxon>Embryophyta</taxon>
        <taxon>Tracheophyta</taxon>
        <taxon>Spermatophyta</taxon>
        <taxon>Magnoliopsida</taxon>
        <taxon>eudicotyledons</taxon>
        <taxon>Gunneridae</taxon>
        <taxon>Pentapetalae</taxon>
        <taxon>Caryophyllales</taxon>
        <taxon>Nepenthaceae</taxon>
        <taxon>Nepenthes</taxon>
    </lineage>
</organism>
<dbReference type="AlphaFoldDB" id="A0AAD3XXC7"/>
<reference evidence="2" key="1">
    <citation type="submission" date="2023-05" db="EMBL/GenBank/DDBJ databases">
        <title>Nepenthes gracilis genome sequencing.</title>
        <authorList>
            <person name="Fukushima K."/>
        </authorList>
    </citation>
    <scope>NUCLEOTIDE SEQUENCE</scope>
    <source>
        <strain evidence="2">SING2019-196</strain>
    </source>
</reference>
<gene>
    <name evidence="2" type="ORF">Nepgr_021432</name>
</gene>